<feature type="compositionally biased region" description="Acidic residues" evidence="1">
    <location>
        <begin position="481"/>
        <end position="491"/>
    </location>
</feature>
<feature type="compositionally biased region" description="Pro residues" evidence="1">
    <location>
        <begin position="448"/>
        <end position="459"/>
    </location>
</feature>
<evidence type="ECO:0000313" key="3">
    <source>
        <dbReference type="Proteomes" id="UP000011531"/>
    </source>
</evidence>
<protein>
    <submittedName>
        <fullName evidence="2">Uncharacterized protein</fullName>
    </submittedName>
</protein>
<reference evidence="2 3" key="1">
    <citation type="journal article" date="2014" name="PLoS Genet.">
        <title>Phylogenetically driven sequencing of extremely halophilic archaea reveals strategies for static and dynamic osmo-response.</title>
        <authorList>
            <person name="Becker E.A."/>
            <person name="Seitzer P.M."/>
            <person name="Tritt A."/>
            <person name="Larsen D."/>
            <person name="Krusor M."/>
            <person name="Yao A.I."/>
            <person name="Wu D."/>
            <person name="Madern D."/>
            <person name="Eisen J.A."/>
            <person name="Darling A.E."/>
            <person name="Facciotti M.T."/>
        </authorList>
    </citation>
    <scope>NUCLEOTIDE SEQUENCE [LARGE SCALE GENOMIC DNA]</scope>
    <source>
        <strain evidence="2 3">DSM 18795</strain>
    </source>
</reference>
<feature type="compositionally biased region" description="Basic and acidic residues" evidence="1">
    <location>
        <begin position="429"/>
        <end position="446"/>
    </location>
</feature>
<sequence length="500" mass="54258">MSVDDIETSRTALKAIYDETIRADGDCIDVQTAEQVVTDATGLEYSQASNTIERLHSVGAINQQSTSDGILVSVTPEGRGEIGLETGSGGSGGKSQHRHLLREVYEWGTRLGYDMQLPTQDGDELPDAVGELPPTVIPDGDLSESERETIVETRLEDDYPEILELSGADTLYIEAESKGLSKPGGPIKNAAKAPDPEQLLFVVGDGGDDGLTNNAERLAAIFGTDDSDRFVSTRTPTDATRKFYTRGKLEMARDRTGIDKLAVVPGDVSTEWVELEGGSVVCRDRADGEVYLRFDGPKDYREREPTDAPSTVHYDPEDGNYVVESDDEVKRRYAAKAPLADDWTHIYEPVIPEAMFREHGQDSVPVPEAFRIAIVPNDDRDLEGDPELLMFDSETEDVIPITGWFGKPSDGTSSTLDGSTGTDGAGPEPKTDHQPTTEPLVDHDPEPAPDPPAPEPPVPGSSTSEPDSENVVEEAASLENEKEDDDDDEPDGSPFRDLNI</sequence>
<proteinExistence type="predicted"/>
<dbReference type="EMBL" id="AOIA01000108">
    <property type="protein sequence ID" value="ELY59010.1"/>
    <property type="molecule type" value="Genomic_DNA"/>
</dbReference>
<dbReference type="AlphaFoldDB" id="L9XBD2"/>
<dbReference type="PATRIC" id="fig|1227498.3.peg.2218"/>
<dbReference type="STRING" id="1227498.C492_11450"/>
<accession>L9XBD2</accession>
<evidence type="ECO:0000313" key="2">
    <source>
        <dbReference type="EMBL" id="ELY59010.1"/>
    </source>
</evidence>
<name>L9XBD2_9EURY</name>
<organism evidence="2 3">
    <name type="scientific">Natronococcus jeotgali DSM 18795</name>
    <dbReference type="NCBI Taxonomy" id="1227498"/>
    <lineage>
        <taxon>Archaea</taxon>
        <taxon>Methanobacteriati</taxon>
        <taxon>Methanobacteriota</taxon>
        <taxon>Stenosarchaea group</taxon>
        <taxon>Halobacteria</taxon>
        <taxon>Halobacteriales</taxon>
        <taxon>Natrialbaceae</taxon>
        <taxon>Natronococcus</taxon>
    </lineage>
</organism>
<keyword evidence="3" id="KW-1185">Reference proteome</keyword>
<gene>
    <name evidence="2" type="ORF">C492_11450</name>
</gene>
<feature type="compositionally biased region" description="Low complexity" evidence="1">
    <location>
        <begin position="409"/>
        <end position="422"/>
    </location>
</feature>
<dbReference type="Proteomes" id="UP000011531">
    <property type="component" value="Unassembled WGS sequence"/>
</dbReference>
<feature type="region of interest" description="Disordered" evidence="1">
    <location>
        <begin position="400"/>
        <end position="500"/>
    </location>
</feature>
<comment type="caution">
    <text evidence="2">The sequence shown here is derived from an EMBL/GenBank/DDBJ whole genome shotgun (WGS) entry which is preliminary data.</text>
</comment>
<evidence type="ECO:0000256" key="1">
    <source>
        <dbReference type="SAM" id="MobiDB-lite"/>
    </source>
</evidence>